<comment type="caution">
    <text evidence="3">The sequence shown here is derived from an EMBL/GenBank/DDBJ whole genome shotgun (WGS) entry which is preliminary data.</text>
</comment>
<accession>A0ABS7G227</accession>
<name>A0ABS7G227_9ACTN</name>
<evidence type="ECO:0000313" key="3">
    <source>
        <dbReference type="EMBL" id="MBW8486770.1"/>
    </source>
</evidence>
<dbReference type="Gene3D" id="3.40.710.10">
    <property type="entry name" value="DD-peptidase/beta-lactamase superfamily"/>
    <property type="match status" value="1"/>
</dbReference>
<sequence>MRRRPLALVAAAALAAGLAAPAPASAEPRPAFPNGLYAVLPGFDPLKPSRTPVPLAARPRALHVAYTYKGAAHTLDDYLARAAQSLVVLDGGDIVKEWYAPGYTRDSLFQSWSMAKSFTSDAVGIALGEGRIRSLQDKATDYLPELKGSGYGDVTLYDLLRMSSGVQWTEEVDDVPMHVSYSMGWFSTLQWAGTARRGWQPGSRFEYTSLNSAVLALVVARATGVPYATYVQRKIWGPAGMASAAYIGNDGHGDSLGYCCYYATTRDAARFGKMMLDGGRAGGRRVVPASWVERVQTPSGVNPSYGLHWWIDPGQGYYASGLGDQKIYVSTRYRVVIVKNTLFNTEEGETLPAFRALAAEVARTR</sequence>
<dbReference type="EMBL" id="JAIBOA010000026">
    <property type="protein sequence ID" value="MBW8486770.1"/>
    <property type="molecule type" value="Genomic_DNA"/>
</dbReference>
<dbReference type="SUPFAM" id="SSF56601">
    <property type="entry name" value="beta-lactamase/transpeptidase-like"/>
    <property type="match status" value="1"/>
</dbReference>
<dbReference type="Pfam" id="PF00144">
    <property type="entry name" value="Beta-lactamase"/>
    <property type="match status" value="1"/>
</dbReference>
<dbReference type="PANTHER" id="PTHR43283:SF7">
    <property type="entry name" value="BETA-LACTAMASE-RELATED DOMAIN-CONTAINING PROTEIN"/>
    <property type="match status" value="1"/>
</dbReference>
<feature type="chain" id="PRO_5045444505" evidence="1">
    <location>
        <begin position="27"/>
        <end position="365"/>
    </location>
</feature>
<keyword evidence="4" id="KW-1185">Reference proteome</keyword>
<organism evidence="3 4">
    <name type="scientific">Actinomadura parmotrematis</name>
    <dbReference type="NCBI Taxonomy" id="2864039"/>
    <lineage>
        <taxon>Bacteria</taxon>
        <taxon>Bacillati</taxon>
        <taxon>Actinomycetota</taxon>
        <taxon>Actinomycetes</taxon>
        <taxon>Streptosporangiales</taxon>
        <taxon>Thermomonosporaceae</taxon>
        <taxon>Actinomadura</taxon>
    </lineage>
</organism>
<reference evidence="3 4" key="1">
    <citation type="submission" date="2021-07" db="EMBL/GenBank/DDBJ databases">
        <title>Actinomadura sp. PM05-2 isolated from lichen.</title>
        <authorList>
            <person name="Somphong A."/>
            <person name="Phongsopitanun W."/>
            <person name="Tanasupawat S."/>
            <person name="Peongsungnone V."/>
        </authorList>
    </citation>
    <scope>NUCLEOTIDE SEQUENCE [LARGE SCALE GENOMIC DNA]</scope>
    <source>
        <strain evidence="3 4">PM05-2</strain>
    </source>
</reference>
<dbReference type="PANTHER" id="PTHR43283">
    <property type="entry name" value="BETA-LACTAMASE-RELATED"/>
    <property type="match status" value="1"/>
</dbReference>
<proteinExistence type="predicted"/>
<dbReference type="InterPro" id="IPR012338">
    <property type="entry name" value="Beta-lactam/transpept-like"/>
</dbReference>
<evidence type="ECO:0000313" key="4">
    <source>
        <dbReference type="Proteomes" id="UP000774570"/>
    </source>
</evidence>
<dbReference type="InterPro" id="IPR050789">
    <property type="entry name" value="Diverse_Enzym_Activities"/>
</dbReference>
<feature type="domain" description="Beta-lactamase-related" evidence="2">
    <location>
        <begin position="75"/>
        <end position="359"/>
    </location>
</feature>
<gene>
    <name evidence="3" type="ORF">K1Y72_30685</name>
</gene>
<protein>
    <submittedName>
        <fullName evidence="3">Beta-lactamase family protein</fullName>
    </submittedName>
</protein>
<keyword evidence="1" id="KW-0732">Signal</keyword>
<dbReference type="InterPro" id="IPR001466">
    <property type="entry name" value="Beta-lactam-related"/>
</dbReference>
<dbReference type="Proteomes" id="UP000774570">
    <property type="component" value="Unassembled WGS sequence"/>
</dbReference>
<evidence type="ECO:0000256" key="1">
    <source>
        <dbReference type="SAM" id="SignalP"/>
    </source>
</evidence>
<dbReference type="RefSeq" id="WP_220170006.1">
    <property type="nucleotide sequence ID" value="NZ_JAIBOA010000026.1"/>
</dbReference>
<evidence type="ECO:0000259" key="2">
    <source>
        <dbReference type="Pfam" id="PF00144"/>
    </source>
</evidence>
<feature type="signal peptide" evidence="1">
    <location>
        <begin position="1"/>
        <end position="26"/>
    </location>
</feature>